<dbReference type="EMBL" id="OX458333">
    <property type="protein sequence ID" value="CAI8761230.1"/>
    <property type="molecule type" value="Genomic_DNA"/>
</dbReference>
<reference evidence="1 2" key="1">
    <citation type="submission" date="2023-03" db="EMBL/GenBank/DDBJ databases">
        <authorList>
            <person name="Pearce D."/>
        </authorList>
    </citation>
    <scope>NUCLEOTIDE SEQUENCE [LARGE SCALE GENOMIC DNA]</scope>
    <source>
        <strain evidence="1">Msz</strain>
    </source>
</reference>
<evidence type="ECO:0000313" key="2">
    <source>
        <dbReference type="Proteomes" id="UP001162030"/>
    </source>
</evidence>
<organism evidence="1 2">
    <name type="scientific">Methylocaldum szegediense</name>
    <dbReference type="NCBI Taxonomy" id="73780"/>
    <lineage>
        <taxon>Bacteria</taxon>
        <taxon>Pseudomonadati</taxon>
        <taxon>Pseudomonadota</taxon>
        <taxon>Gammaproteobacteria</taxon>
        <taxon>Methylococcales</taxon>
        <taxon>Methylococcaceae</taxon>
        <taxon>Methylocaldum</taxon>
    </lineage>
</organism>
<evidence type="ECO:0000313" key="1">
    <source>
        <dbReference type="EMBL" id="CAI8761230.1"/>
    </source>
</evidence>
<accession>A0ABN8X1H7</accession>
<gene>
    <name evidence="1" type="ORF">MSZNOR_0848</name>
</gene>
<sequence length="71" mass="7713">MIASLIYGLPTKWFSSLVDVFRAYLSSRRFKRTGEGPVLSFAEGRVLSSVEGPALSHVEGCFASLATSSDR</sequence>
<name>A0ABN8X1H7_9GAMM</name>
<proteinExistence type="predicted"/>
<keyword evidence="2" id="KW-1185">Reference proteome</keyword>
<protein>
    <submittedName>
        <fullName evidence="1">Uncharacterized protein</fullName>
    </submittedName>
</protein>
<dbReference type="Proteomes" id="UP001162030">
    <property type="component" value="Chromosome"/>
</dbReference>